<dbReference type="PROSITE" id="PS51186">
    <property type="entry name" value="GNAT"/>
    <property type="match status" value="1"/>
</dbReference>
<dbReference type="InterPro" id="IPR000182">
    <property type="entry name" value="GNAT_dom"/>
</dbReference>
<evidence type="ECO:0000313" key="2">
    <source>
        <dbReference type="EMBL" id="QEG43204.1"/>
    </source>
</evidence>
<reference evidence="2 3" key="1">
    <citation type="submission" date="2019-08" db="EMBL/GenBank/DDBJ databases">
        <title>Deep-cultivation of Planctomycetes and their phenomic and genomic characterization uncovers novel biology.</title>
        <authorList>
            <person name="Wiegand S."/>
            <person name="Jogler M."/>
            <person name="Boedeker C."/>
            <person name="Pinto D."/>
            <person name="Vollmers J."/>
            <person name="Rivas-Marin E."/>
            <person name="Kohn T."/>
            <person name="Peeters S.H."/>
            <person name="Heuer A."/>
            <person name="Rast P."/>
            <person name="Oberbeckmann S."/>
            <person name="Bunk B."/>
            <person name="Jeske O."/>
            <person name="Meyerdierks A."/>
            <person name="Storesund J.E."/>
            <person name="Kallscheuer N."/>
            <person name="Luecker S."/>
            <person name="Lage O.M."/>
            <person name="Pohl T."/>
            <person name="Merkel B.J."/>
            <person name="Hornburger P."/>
            <person name="Mueller R.-W."/>
            <person name="Bruemmer F."/>
            <person name="Labrenz M."/>
            <person name="Spormann A.M."/>
            <person name="Op den Camp H."/>
            <person name="Overmann J."/>
            <person name="Amann R."/>
            <person name="Jetten M.S.M."/>
            <person name="Mascher T."/>
            <person name="Medema M.H."/>
            <person name="Devos D.P."/>
            <person name="Kaster A.-K."/>
            <person name="Ovreas L."/>
            <person name="Rohde M."/>
            <person name="Galperin M.Y."/>
            <person name="Jogler C."/>
        </authorList>
    </citation>
    <scope>NUCLEOTIDE SEQUENCE [LARGE SCALE GENOMIC DNA]</scope>
    <source>
        <strain evidence="2 3">UC8</strain>
    </source>
</reference>
<keyword evidence="2" id="KW-0808">Transferase</keyword>
<dbReference type="Proteomes" id="UP000325286">
    <property type="component" value="Chromosome"/>
</dbReference>
<sequence length="678" mass="76613">MADSLEFHIIGANTPDEDAAFAIQEQHRKFFFIPEPSFRKAVSKGLVLGAFLDGQVVAYLWFSRREGIVRVRYLSVDPGRAREGIGRKLVDELKRRHSDAFRIQLSCRTDYPGWKFWKGIGFHALRNRPGRAKAGSEVTDFVHELTPLPLFSDLTNQDERPKIAIDANVYFDLCDQNRQHHLESSGLLAEWVDTEFELCITAALAEDIARGEHLVSEYEWPLLKASPEAFDCIRQQVVLQLGPGTNAQDISDRNHLSHAIAENVHTFVTRDGFLLKNADKIYDQFGTSVLRPVDFIVNVDGAANQFTFDRRDLSSVRLSIAQIEQSAPVPPSLATLIRQNEKVSVLQAKLRGWLANPDRFEVLSVLDEDGMHQAMCGFEKTESNVHVHLFRVSVQLRGQRKGRTILRCLAAQLRSRFSDPVFIQILDKTGAAEAKGALSEFGFSFCDETACKVSLPGVWDIQDAFDAANELASTNDGSTSWLGGYNSSPLSSDPFSYLELEHQLWPAKIRSGDSVPCVAIPIRPVWARALFDPNLGQVEFWDEDAHLLLNPTNAYYTASRPNIEYGRILWYVSSDENYPGSKHARATSQLTRRVIGPPLQLYREFRHFGVYQLTEIQKLATPNRPDVLAMEFRDTEVLGKPVSLSTIRKILETPNEAFQWPTRIEEFKFLEIYRQGAG</sequence>
<organism evidence="2 3">
    <name type="scientific">Roseimaritima ulvae</name>
    <dbReference type="NCBI Taxonomy" id="980254"/>
    <lineage>
        <taxon>Bacteria</taxon>
        <taxon>Pseudomonadati</taxon>
        <taxon>Planctomycetota</taxon>
        <taxon>Planctomycetia</taxon>
        <taxon>Pirellulales</taxon>
        <taxon>Pirellulaceae</taxon>
        <taxon>Roseimaritima</taxon>
    </lineage>
</organism>
<proteinExistence type="predicted"/>
<dbReference type="RefSeq" id="WP_068131288.1">
    <property type="nucleotide sequence ID" value="NZ_CP042914.1"/>
</dbReference>
<dbReference type="KEGG" id="rul:UC8_52490"/>
<gene>
    <name evidence="2" type="ORF">UC8_52490</name>
</gene>
<dbReference type="GO" id="GO:0016747">
    <property type="term" value="F:acyltransferase activity, transferring groups other than amino-acyl groups"/>
    <property type="evidence" value="ECO:0007669"/>
    <property type="project" value="InterPro"/>
</dbReference>
<name>A0A5B9QVX5_9BACT</name>
<dbReference type="OrthoDB" id="226313at2"/>
<dbReference type="CDD" id="cd04301">
    <property type="entry name" value="NAT_SF"/>
    <property type="match status" value="1"/>
</dbReference>
<dbReference type="Gene3D" id="3.40.630.30">
    <property type="match status" value="1"/>
</dbReference>
<dbReference type="InterPro" id="IPR016181">
    <property type="entry name" value="Acyl_CoA_acyltransferase"/>
</dbReference>
<dbReference type="AlphaFoldDB" id="A0A5B9QVX5"/>
<feature type="domain" description="N-acetyltransferase" evidence="1">
    <location>
        <begin position="10"/>
        <end position="149"/>
    </location>
</feature>
<dbReference type="SUPFAM" id="SSF55729">
    <property type="entry name" value="Acyl-CoA N-acyltransferases (Nat)"/>
    <property type="match status" value="1"/>
</dbReference>
<dbReference type="Pfam" id="PF00583">
    <property type="entry name" value="Acetyltransf_1"/>
    <property type="match status" value="1"/>
</dbReference>
<protein>
    <submittedName>
        <fullName evidence="2">Acetyltransferase (GNAT) family protein</fullName>
    </submittedName>
</protein>
<evidence type="ECO:0000259" key="1">
    <source>
        <dbReference type="PROSITE" id="PS51186"/>
    </source>
</evidence>
<dbReference type="EMBL" id="CP042914">
    <property type="protein sequence ID" value="QEG43204.1"/>
    <property type="molecule type" value="Genomic_DNA"/>
</dbReference>
<accession>A0A5B9QVX5</accession>
<keyword evidence="3" id="KW-1185">Reference proteome</keyword>
<evidence type="ECO:0000313" key="3">
    <source>
        <dbReference type="Proteomes" id="UP000325286"/>
    </source>
</evidence>